<dbReference type="InterPro" id="IPR036249">
    <property type="entry name" value="Thioredoxin-like_sf"/>
</dbReference>
<dbReference type="PANTHER" id="PTHR13887">
    <property type="entry name" value="GLUTATHIONE S-TRANSFERASE KAPPA"/>
    <property type="match status" value="1"/>
</dbReference>
<reference evidence="2" key="1">
    <citation type="journal article" date="2019" name="PLoS Negl. Trop. Dis.">
        <title>Revisiting the worldwide diversity of Leptospira species in the environment.</title>
        <authorList>
            <person name="Vincent A.T."/>
            <person name="Schiettekatte O."/>
            <person name="Bourhy P."/>
            <person name="Veyrier F.J."/>
            <person name="Picardeau M."/>
        </authorList>
    </citation>
    <scope>NUCLEOTIDE SEQUENCE [LARGE SCALE GENOMIC DNA]</scope>
    <source>
        <strain evidence="2">SSS9</strain>
    </source>
</reference>
<dbReference type="PANTHER" id="PTHR13887:SF54">
    <property type="entry name" value="DSBA FAMILY PROTEIN"/>
    <property type="match status" value="1"/>
</dbReference>
<comment type="caution">
    <text evidence="2">The sequence shown here is derived from an EMBL/GenBank/DDBJ whole genome shotgun (WGS) entry which is preliminary data.</text>
</comment>
<dbReference type="RefSeq" id="WP_135586097.1">
    <property type="nucleotide sequence ID" value="NZ_RQEP01000005.1"/>
</dbReference>
<dbReference type="GO" id="GO:0016491">
    <property type="term" value="F:oxidoreductase activity"/>
    <property type="evidence" value="ECO:0007669"/>
    <property type="project" value="InterPro"/>
</dbReference>
<proteinExistence type="predicted"/>
<dbReference type="CDD" id="cd03025">
    <property type="entry name" value="DsbA_FrnE_like"/>
    <property type="match status" value="1"/>
</dbReference>
<dbReference type="Pfam" id="PF01323">
    <property type="entry name" value="DSBA"/>
    <property type="match status" value="1"/>
</dbReference>
<evidence type="ECO:0000259" key="1">
    <source>
        <dbReference type="Pfam" id="PF01323"/>
    </source>
</evidence>
<keyword evidence="3" id="KW-1185">Reference proteome</keyword>
<dbReference type="AlphaFoldDB" id="A0A4R9G880"/>
<dbReference type="Gene3D" id="1.10.472.60">
    <property type="entry name" value="putative protein disulfide isomerase domain"/>
    <property type="match status" value="1"/>
</dbReference>
<dbReference type="InterPro" id="IPR001853">
    <property type="entry name" value="DSBA-like_thioredoxin_dom"/>
</dbReference>
<gene>
    <name evidence="2" type="ORF">EHO59_07075</name>
</gene>
<evidence type="ECO:0000313" key="3">
    <source>
        <dbReference type="Proteomes" id="UP000297453"/>
    </source>
</evidence>
<accession>A0A4R9G880</accession>
<dbReference type="Gene3D" id="3.40.30.10">
    <property type="entry name" value="Glutaredoxin"/>
    <property type="match status" value="1"/>
</dbReference>
<organism evidence="2 3">
    <name type="scientific">Leptospira semungkisensis</name>
    <dbReference type="NCBI Taxonomy" id="2484985"/>
    <lineage>
        <taxon>Bacteria</taxon>
        <taxon>Pseudomonadati</taxon>
        <taxon>Spirochaetota</taxon>
        <taxon>Spirochaetia</taxon>
        <taxon>Leptospirales</taxon>
        <taxon>Leptospiraceae</taxon>
        <taxon>Leptospira</taxon>
    </lineage>
</organism>
<evidence type="ECO:0000313" key="2">
    <source>
        <dbReference type="EMBL" id="TGK07852.1"/>
    </source>
</evidence>
<dbReference type="EMBL" id="RQEP01000005">
    <property type="protein sequence ID" value="TGK07852.1"/>
    <property type="molecule type" value="Genomic_DNA"/>
</dbReference>
<dbReference type="Proteomes" id="UP000297453">
    <property type="component" value="Unassembled WGS sequence"/>
</dbReference>
<dbReference type="SUPFAM" id="SSF52833">
    <property type="entry name" value="Thioredoxin-like"/>
    <property type="match status" value="1"/>
</dbReference>
<feature type="domain" description="DSBA-like thioredoxin" evidence="1">
    <location>
        <begin position="14"/>
        <end position="189"/>
    </location>
</feature>
<name>A0A4R9G880_9LEPT</name>
<dbReference type="OrthoDB" id="9799122at2"/>
<protein>
    <submittedName>
        <fullName evidence="2">DsbA family protein</fullName>
    </submittedName>
</protein>
<sequence length="220" mass="25677">MDLEIKRPEGKHSIVYVADPICTWCYGFAPVFEKIREKYSDKIDFTLVLGGLRYAQEVESFTEEVTDKLKYLWKEVERMSKRSFHYEILNNRSIRYDSEPGSRAVITAQRLNPKISFAYLDRLSESFHAQGKDPNDFQNYLDIAQELSLSPEEFKEVYEREETLLETRNDFNYGYILGVTGFPCLVFSDGIDRGILTKGFLPFNEVDEILSDYFRSIGSF</sequence>